<feature type="transmembrane region" description="Helical" evidence="3">
    <location>
        <begin position="116"/>
        <end position="133"/>
    </location>
</feature>
<dbReference type="GO" id="GO:0016020">
    <property type="term" value="C:membrane"/>
    <property type="evidence" value="ECO:0007669"/>
    <property type="project" value="InterPro"/>
</dbReference>
<gene>
    <name evidence="4" type="ORF">CLOSTHATH_05390</name>
</gene>
<sequence>KKQNWIFISLHSGAKIRGRKALAPREEKEMNRTDSKISKIAMTGLFAAMSYVVFTFLQFKITLPGGDATSIHLGNAVCVLGALLLGGVYGGLGGAIGMTIGDLLDPIYVVYAPKTFILKLCIGLITGFLAHRLGKINESHDQKHILKWVLIASAGGLLFNVIFDPLVGYYYKLLILGKPAAELALVWNVTSTTINAVTSTIASVVIYMPLRSALIRSGMGLMRS</sequence>
<dbReference type="PANTHER" id="PTHR37815">
    <property type="entry name" value="UPF0397 PROTEIN BC_2624-RELATED"/>
    <property type="match status" value="1"/>
</dbReference>
<evidence type="ECO:0000313" key="4">
    <source>
        <dbReference type="EMBL" id="EFC96423.1"/>
    </source>
</evidence>
<dbReference type="PANTHER" id="PTHR37815:SF3">
    <property type="entry name" value="UPF0397 PROTEIN SPR0429"/>
    <property type="match status" value="1"/>
</dbReference>
<feature type="transmembrane region" description="Helical" evidence="3">
    <location>
        <begin position="71"/>
        <end position="96"/>
    </location>
</feature>
<dbReference type="AlphaFoldDB" id="D3AP38"/>
<proteinExistence type="predicted"/>
<evidence type="ECO:0000256" key="3">
    <source>
        <dbReference type="SAM" id="Phobius"/>
    </source>
</evidence>
<accession>D3AP38</accession>
<feature type="non-terminal residue" evidence="4">
    <location>
        <position position="1"/>
    </location>
</feature>
<keyword evidence="2 3" id="KW-1133">Transmembrane helix</keyword>
<reference evidence="4 5" key="1">
    <citation type="submission" date="2010-01" db="EMBL/GenBank/DDBJ databases">
        <authorList>
            <person name="Weinstock G."/>
            <person name="Sodergren E."/>
            <person name="Clifton S."/>
            <person name="Fulton L."/>
            <person name="Fulton B."/>
            <person name="Courtney L."/>
            <person name="Fronick C."/>
            <person name="Harrison M."/>
            <person name="Strong C."/>
            <person name="Farmer C."/>
            <person name="Delahaunty K."/>
            <person name="Markovic C."/>
            <person name="Hall O."/>
            <person name="Minx P."/>
            <person name="Tomlinson C."/>
            <person name="Mitreva M."/>
            <person name="Nelson J."/>
            <person name="Hou S."/>
            <person name="Wollam A."/>
            <person name="Pepin K.H."/>
            <person name="Johnson M."/>
            <person name="Bhonagiri V."/>
            <person name="Nash W.E."/>
            <person name="Warren W."/>
            <person name="Chinwalla A."/>
            <person name="Mardis E.R."/>
            <person name="Wilson R.K."/>
        </authorList>
    </citation>
    <scope>NUCLEOTIDE SEQUENCE [LARGE SCALE GENOMIC DNA]</scope>
    <source>
        <strain evidence="4 5">DSM 13479</strain>
    </source>
</reference>
<keyword evidence="3" id="KW-0472">Membrane</keyword>
<organism evidence="4 5">
    <name type="scientific">Hungatella hathewayi DSM 13479</name>
    <dbReference type="NCBI Taxonomy" id="566550"/>
    <lineage>
        <taxon>Bacteria</taxon>
        <taxon>Bacillati</taxon>
        <taxon>Bacillota</taxon>
        <taxon>Clostridia</taxon>
        <taxon>Lachnospirales</taxon>
        <taxon>Lachnospiraceae</taxon>
        <taxon>Hungatella</taxon>
    </lineage>
</organism>
<dbReference type="Proteomes" id="UP000004968">
    <property type="component" value="Unassembled WGS sequence"/>
</dbReference>
<evidence type="ECO:0000256" key="1">
    <source>
        <dbReference type="ARBA" id="ARBA00022692"/>
    </source>
</evidence>
<feature type="transmembrane region" description="Helical" evidence="3">
    <location>
        <begin position="183"/>
        <end position="210"/>
    </location>
</feature>
<evidence type="ECO:0008006" key="6">
    <source>
        <dbReference type="Google" id="ProtNLM"/>
    </source>
</evidence>
<keyword evidence="1 3" id="KW-0812">Transmembrane</keyword>
<feature type="transmembrane region" description="Helical" evidence="3">
    <location>
        <begin position="40"/>
        <end position="59"/>
    </location>
</feature>
<evidence type="ECO:0000256" key="2">
    <source>
        <dbReference type="ARBA" id="ARBA00022989"/>
    </source>
</evidence>
<dbReference type="HOGENOM" id="CLU_084705_2_0_9"/>
<feature type="transmembrane region" description="Helical" evidence="3">
    <location>
        <begin position="145"/>
        <end position="163"/>
    </location>
</feature>
<evidence type="ECO:0000313" key="5">
    <source>
        <dbReference type="Proteomes" id="UP000004968"/>
    </source>
</evidence>
<name>D3AP38_9FIRM</name>
<dbReference type="Pfam" id="PF07155">
    <property type="entry name" value="ECF-ribofla_trS"/>
    <property type="match status" value="1"/>
</dbReference>
<dbReference type="InterPro" id="IPR009825">
    <property type="entry name" value="ECF_substrate-spec-like"/>
</dbReference>
<comment type="caution">
    <text evidence="4">The sequence shown here is derived from an EMBL/GenBank/DDBJ whole genome shotgun (WGS) entry which is preliminary data.</text>
</comment>
<dbReference type="EMBL" id="ACIO01000555">
    <property type="protein sequence ID" value="EFC96423.1"/>
    <property type="molecule type" value="Genomic_DNA"/>
</dbReference>
<protein>
    <recommendedName>
        <fullName evidence="6">ECF transporter S component</fullName>
    </recommendedName>
</protein>
<dbReference type="Gene3D" id="1.10.1760.20">
    <property type="match status" value="1"/>
</dbReference>